<gene>
    <name evidence="5" type="ORF">FHR20_000578</name>
</gene>
<feature type="transmembrane region" description="Helical" evidence="3">
    <location>
        <begin position="64"/>
        <end position="83"/>
    </location>
</feature>
<keyword evidence="5" id="KW-0808">Transferase</keyword>
<organism evidence="5 6">
    <name type="scientific">Sphingomonas leidyi</name>
    <dbReference type="NCBI Taxonomy" id="68569"/>
    <lineage>
        <taxon>Bacteria</taxon>
        <taxon>Pseudomonadati</taxon>
        <taxon>Pseudomonadota</taxon>
        <taxon>Alphaproteobacteria</taxon>
        <taxon>Sphingomonadales</taxon>
        <taxon>Sphingomonadaceae</taxon>
        <taxon>Sphingomonas</taxon>
    </lineage>
</organism>
<dbReference type="Pfam" id="PF02397">
    <property type="entry name" value="Bac_transf"/>
    <property type="match status" value="1"/>
</dbReference>
<name>A0A7X5UXU2_9SPHN</name>
<feature type="domain" description="Bacterial sugar transferase" evidence="4">
    <location>
        <begin position="218"/>
        <end position="406"/>
    </location>
</feature>
<evidence type="ECO:0000256" key="2">
    <source>
        <dbReference type="ARBA" id="ARBA00023169"/>
    </source>
</evidence>
<dbReference type="EMBL" id="JAASQV010000001">
    <property type="protein sequence ID" value="NIJ63647.1"/>
    <property type="molecule type" value="Genomic_DNA"/>
</dbReference>
<comment type="caution">
    <text evidence="5">The sequence shown here is derived from an EMBL/GenBank/DDBJ whole genome shotgun (WGS) entry which is preliminary data.</text>
</comment>
<reference evidence="5 6" key="1">
    <citation type="submission" date="2020-03" db="EMBL/GenBank/DDBJ databases">
        <title>Genomic Encyclopedia of Type Strains, Phase IV (KMG-IV): sequencing the most valuable type-strain genomes for metagenomic binning, comparative biology and taxonomic classification.</title>
        <authorList>
            <person name="Goeker M."/>
        </authorList>
    </citation>
    <scope>NUCLEOTIDE SEQUENCE [LARGE SCALE GENOMIC DNA]</scope>
    <source>
        <strain evidence="5 6">DSM 4733</strain>
    </source>
</reference>
<feature type="transmembrane region" description="Helical" evidence="3">
    <location>
        <begin position="220"/>
        <end position="244"/>
    </location>
</feature>
<dbReference type="Proteomes" id="UP000564677">
    <property type="component" value="Unassembled WGS sequence"/>
</dbReference>
<feature type="transmembrane region" description="Helical" evidence="3">
    <location>
        <begin position="34"/>
        <end position="52"/>
    </location>
</feature>
<evidence type="ECO:0000256" key="1">
    <source>
        <dbReference type="ARBA" id="ARBA00006464"/>
    </source>
</evidence>
<protein>
    <submittedName>
        <fullName evidence="5">Lipopolysaccharide/colanic/teichoic acid biosynthesis glycosyltransferase</fullName>
    </submittedName>
</protein>
<dbReference type="GO" id="GO:0016780">
    <property type="term" value="F:phosphotransferase activity, for other substituted phosphate groups"/>
    <property type="evidence" value="ECO:0007669"/>
    <property type="project" value="TreeGrafter"/>
</dbReference>
<keyword evidence="3" id="KW-0472">Membrane</keyword>
<keyword evidence="3" id="KW-1133">Transmembrane helix</keyword>
<proteinExistence type="inferred from homology"/>
<feature type="transmembrane region" description="Helical" evidence="3">
    <location>
        <begin position="89"/>
        <end position="109"/>
    </location>
</feature>
<evidence type="ECO:0000313" key="5">
    <source>
        <dbReference type="EMBL" id="NIJ63647.1"/>
    </source>
</evidence>
<dbReference type="InterPro" id="IPR003362">
    <property type="entry name" value="Bact_transf"/>
</dbReference>
<dbReference type="GO" id="GO:0000271">
    <property type="term" value="P:polysaccharide biosynthetic process"/>
    <property type="evidence" value="ECO:0007669"/>
    <property type="project" value="UniProtKB-KW"/>
</dbReference>
<keyword evidence="3" id="KW-0812">Transmembrane</keyword>
<keyword evidence="6" id="KW-1185">Reference proteome</keyword>
<dbReference type="PANTHER" id="PTHR30576">
    <property type="entry name" value="COLANIC BIOSYNTHESIS UDP-GLUCOSE LIPID CARRIER TRANSFERASE"/>
    <property type="match status" value="1"/>
</dbReference>
<evidence type="ECO:0000259" key="4">
    <source>
        <dbReference type="Pfam" id="PF02397"/>
    </source>
</evidence>
<evidence type="ECO:0000256" key="3">
    <source>
        <dbReference type="SAM" id="Phobius"/>
    </source>
</evidence>
<dbReference type="AlphaFoldDB" id="A0A7X5UXU2"/>
<sequence>MVLQLIGLLFTGSALPVAISYLSGKTPDIGSEQALVTVAASCTAAIVALLAIRKVTSFPGTRHFSYIIPTFSVTFGSAIGVLLVLRVDYASVMLMSAFLFGTLFIFMMMHLGAKAGQSFYVVPFGKALKLVESEDASWILLKDPTLPENDGHTPIVADLRYDFEPEWERMLAAAAISGRAVYHSKQVRESLTGKVEIEHLSENSFGSLVPNSAYRHTKRIVDIVVSLVAIPVLLVPMLLLGVVIRLESPGPILFRQRRMGYRGQDFEVLKFRTMRARAPATCVETAIQDAITQSDDDRITKIGRVLRRSRIDELPQIWNVLMGDMSIIGPRPEAIPLSEWYERELPFYSYRHIVRPGITGWAQVSQGHVADLDSVHTKLYYDFYYIKNFSAWLDLLITIRTVHTILSGFGSK</sequence>
<dbReference type="PANTHER" id="PTHR30576:SF0">
    <property type="entry name" value="UNDECAPRENYL-PHOSPHATE N-ACETYLGALACTOSAMINYL 1-PHOSPHATE TRANSFERASE-RELATED"/>
    <property type="match status" value="1"/>
</dbReference>
<accession>A0A7X5UXU2</accession>
<keyword evidence="2" id="KW-0270">Exopolysaccharide synthesis</keyword>
<evidence type="ECO:0000313" key="6">
    <source>
        <dbReference type="Proteomes" id="UP000564677"/>
    </source>
</evidence>
<comment type="similarity">
    <text evidence="1">Belongs to the bacterial sugar transferase family.</text>
</comment>